<dbReference type="Gramene" id="OE9A107866T1">
    <property type="protein sequence ID" value="OE9A107866C1"/>
    <property type="gene ID" value="OE9A107866"/>
</dbReference>
<dbReference type="OrthoDB" id="1750169at2759"/>
<feature type="domain" description="DUF1985" evidence="2">
    <location>
        <begin position="50"/>
        <end position="129"/>
    </location>
</feature>
<organism evidence="3 4">
    <name type="scientific">Olea europaea subsp. europaea</name>
    <dbReference type="NCBI Taxonomy" id="158383"/>
    <lineage>
        <taxon>Eukaryota</taxon>
        <taxon>Viridiplantae</taxon>
        <taxon>Streptophyta</taxon>
        <taxon>Embryophyta</taxon>
        <taxon>Tracheophyta</taxon>
        <taxon>Spermatophyta</taxon>
        <taxon>Magnoliopsida</taxon>
        <taxon>eudicotyledons</taxon>
        <taxon>Gunneridae</taxon>
        <taxon>Pentapetalae</taxon>
        <taxon>asterids</taxon>
        <taxon>lamiids</taxon>
        <taxon>Lamiales</taxon>
        <taxon>Oleaceae</taxon>
        <taxon>Oleeae</taxon>
        <taxon>Olea</taxon>
    </lineage>
</organism>
<evidence type="ECO:0000256" key="1">
    <source>
        <dbReference type="SAM" id="MobiDB-lite"/>
    </source>
</evidence>
<dbReference type="InterPro" id="IPR015410">
    <property type="entry name" value="DUF1985"/>
</dbReference>
<dbReference type="PANTHER" id="PTHR48449:SF1">
    <property type="entry name" value="DUF1985 DOMAIN-CONTAINING PROTEIN"/>
    <property type="match status" value="1"/>
</dbReference>
<proteinExistence type="predicted"/>
<evidence type="ECO:0000313" key="3">
    <source>
        <dbReference type="EMBL" id="CAA2993956.1"/>
    </source>
</evidence>
<feature type="region of interest" description="Disordered" evidence="1">
    <location>
        <begin position="1"/>
        <end position="54"/>
    </location>
</feature>
<protein>
    <recommendedName>
        <fullName evidence="2">DUF1985 domain-containing protein</fullName>
    </recommendedName>
</protein>
<gene>
    <name evidence="3" type="ORF">OLEA9_A107866</name>
</gene>
<evidence type="ECO:0000313" key="4">
    <source>
        <dbReference type="Proteomes" id="UP000594638"/>
    </source>
</evidence>
<dbReference type="Proteomes" id="UP000594638">
    <property type="component" value="Unassembled WGS sequence"/>
</dbReference>
<accession>A0A8S0SLZ6</accession>
<reference evidence="3 4" key="1">
    <citation type="submission" date="2019-12" db="EMBL/GenBank/DDBJ databases">
        <authorList>
            <person name="Alioto T."/>
            <person name="Alioto T."/>
            <person name="Gomez Garrido J."/>
        </authorList>
    </citation>
    <scope>NUCLEOTIDE SEQUENCE [LARGE SCALE GENOMIC DNA]</scope>
</reference>
<sequence>MTRLRSDKRREKIGLRESGRRGKRKVDEVQKDPSSKRHKSELSVTKSPAKKVQQPNDSEMWFNIAGRFVRFSILEFCLVTGLRNVSDADTSRMDKTPSHLKILYFPTLKNVTHEDVKEAFLGATDIPDEDV</sequence>
<dbReference type="EMBL" id="CACTIH010005462">
    <property type="protein sequence ID" value="CAA2993956.1"/>
    <property type="molecule type" value="Genomic_DNA"/>
</dbReference>
<evidence type="ECO:0000259" key="2">
    <source>
        <dbReference type="Pfam" id="PF09331"/>
    </source>
</evidence>
<dbReference type="Pfam" id="PF09331">
    <property type="entry name" value="DUF1985"/>
    <property type="match status" value="1"/>
</dbReference>
<name>A0A8S0SLZ6_OLEEU</name>
<comment type="caution">
    <text evidence="3">The sequence shown here is derived from an EMBL/GenBank/DDBJ whole genome shotgun (WGS) entry which is preliminary data.</text>
</comment>
<dbReference type="PANTHER" id="PTHR48449">
    <property type="entry name" value="DUF1985 DOMAIN-CONTAINING PROTEIN"/>
    <property type="match status" value="1"/>
</dbReference>
<dbReference type="AlphaFoldDB" id="A0A8S0SLZ6"/>
<keyword evidence="4" id="KW-1185">Reference proteome</keyword>
<feature type="compositionally biased region" description="Basic and acidic residues" evidence="1">
    <location>
        <begin position="1"/>
        <end position="35"/>
    </location>
</feature>